<dbReference type="AlphaFoldDB" id="A0A2T9Z1R6"/>
<dbReference type="OrthoDB" id="9451547at2759"/>
<sequence length="523" mass="59452">MSFSPITSVSEDEKYKYTLARLTSSETNHDSDLVGLEAKDKTFVLSKKILSKFPETLLNNMFPNGLLNRFDVSVLPIHGEDHPFDSTFIDGNSKDSSYRGSYYWVEIEPEMLQYVFDFYRSILYANQPPSLENKGNQSNLNQKQSTKTKASQLEDSDSEGIYIEPKIKKEIQENAVLDDEIVSEFGHKSSDTNLVQGKYTDEKQSEKYTGNKNNVEIDNSEERSDHGIVLSQTQLNLDLPVYQNDSEDIINIGDISDIDISTDFTDSKITSSSENSVMRHYESFTKQMQENSDSDIFNSQRTSVIMLKEDLDYHIIPKNGKTGQISLNENLSMEFAKSECAKILQSDNKIFEPIFNYVDRIKNSLDTSLSDQVSYYEDTDATTPGTIEMQLVELLCASGYYEDSVWECRLINPERTSISSLSIVQMKDTGIPSINNTESDINAQNKRNNQADIKLGSFDSSTSTSSSSSDDFASIAEKMYGFYKKPAVKCWWDKIELNLGTQEERADIILWCRRTWTLELVVI</sequence>
<protein>
    <submittedName>
        <fullName evidence="2">Uncharacterized protein</fullName>
    </submittedName>
</protein>
<keyword evidence="3" id="KW-1185">Reference proteome</keyword>
<organism evidence="2 3">
    <name type="scientific">Furculomyces boomerangus</name>
    <dbReference type="NCBI Taxonomy" id="61424"/>
    <lineage>
        <taxon>Eukaryota</taxon>
        <taxon>Fungi</taxon>
        <taxon>Fungi incertae sedis</taxon>
        <taxon>Zoopagomycota</taxon>
        <taxon>Kickxellomycotina</taxon>
        <taxon>Harpellomycetes</taxon>
        <taxon>Harpellales</taxon>
        <taxon>Harpellaceae</taxon>
        <taxon>Furculomyces</taxon>
    </lineage>
</organism>
<dbReference type="Proteomes" id="UP000245699">
    <property type="component" value="Unassembled WGS sequence"/>
</dbReference>
<gene>
    <name evidence="2" type="ORF">BB559_001491</name>
</gene>
<name>A0A2T9Z1R6_9FUNG</name>
<proteinExistence type="predicted"/>
<accession>A0A2T9Z1R6</accession>
<feature type="region of interest" description="Disordered" evidence="1">
    <location>
        <begin position="130"/>
        <end position="158"/>
    </location>
</feature>
<evidence type="ECO:0000313" key="2">
    <source>
        <dbReference type="EMBL" id="PVU98521.1"/>
    </source>
</evidence>
<dbReference type="STRING" id="61424.A0A2T9Z1R6"/>
<evidence type="ECO:0000313" key="3">
    <source>
        <dbReference type="Proteomes" id="UP000245699"/>
    </source>
</evidence>
<dbReference type="EMBL" id="MBFT01000076">
    <property type="protein sequence ID" value="PVU98521.1"/>
    <property type="molecule type" value="Genomic_DNA"/>
</dbReference>
<evidence type="ECO:0000256" key="1">
    <source>
        <dbReference type="SAM" id="MobiDB-lite"/>
    </source>
</evidence>
<comment type="caution">
    <text evidence="2">The sequence shown here is derived from an EMBL/GenBank/DDBJ whole genome shotgun (WGS) entry which is preliminary data.</text>
</comment>
<reference evidence="2 3" key="1">
    <citation type="journal article" date="2018" name="MBio">
        <title>Comparative Genomics Reveals the Core Gene Toolbox for the Fungus-Insect Symbiosis.</title>
        <authorList>
            <person name="Wang Y."/>
            <person name="Stata M."/>
            <person name="Wang W."/>
            <person name="Stajich J.E."/>
            <person name="White M.M."/>
            <person name="Moncalvo J.M."/>
        </authorList>
    </citation>
    <scope>NUCLEOTIDE SEQUENCE [LARGE SCALE GENOMIC DNA]</scope>
    <source>
        <strain evidence="2 3">AUS-77-4</strain>
    </source>
</reference>
<feature type="compositionally biased region" description="Polar residues" evidence="1">
    <location>
        <begin position="130"/>
        <end position="153"/>
    </location>
</feature>